<evidence type="ECO:0000313" key="5">
    <source>
        <dbReference type="EMBL" id="CAF4045234.1"/>
    </source>
</evidence>
<name>A0A815B1X4_9BILA</name>
<organism evidence="3 6">
    <name type="scientific">Didymodactylos carnosus</name>
    <dbReference type="NCBI Taxonomy" id="1234261"/>
    <lineage>
        <taxon>Eukaryota</taxon>
        <taxon>Metazoa</taxon>
        <taxon>Spiralia</taxon>
        <taxon>Gnathifera</taxon>
        <taxon>Rotifera</taxon>
        <taxon>Eurotatoria</taxon>
        <taxon>Bdelloidea</taxon>
        <taxon>Philodinida</taxon>
        <taxon>Philodinidae</taxon>
        <taxon>Didymodactylos</taxon>
    </lineage>
</organism>
<dbReference type="OrthoDB" id="9983791at2759"/>
<dbReference type="EMBL" id="CAJNOQ010010916">
    <property type="protein sequence ID" value="CAF1264231.1"/>
    <property type="molecule type" value="Genomic_DNA"/>
</dbReference>
<dbReference type="InterPro" id="IPR036514">
    <property type="entry name" value="SGNH_hydro_sf"/>
</dbReference>
<dbReference type="CDD" id="cd00229">
    <property type="entry name" value="SGNH_hydrolase"/>
    <property type="match status" value="1"/>
</dbReference>
<protein>
    <recommendedName>
        <fullName evidence="1">SGNH hydrolase-type esterase domain-containing protein</fullName>
    </recommendedName>
</protein>
<dbReference type="Gene3D" id="3.40.50.1110">
    <property type="entry name" value="SGNH hydrolase"/>
    <property type="match status" value="1"/>
</dbReference>
<keyword evidence="6" id="KW-1185">Reference proteome</keyword>
<evidence type="ECO:0000313" key="3">
    <source>
        <dbReference type="EMBL" id="CAF1264231.1"/>
    </source>
</evidence>
<dbReference type="EMBL" id="CAJOBA010005022">
    <property type="protein sequence ID" value="CAF3730682.1"/>
    <property type="molecule type" value="Genomic_DNA"/>
</dbReference>
<evidence type="ECO:0000313" key="2">
    <source>
        <dbReference type="EMBL" id="CAF0957558.1"/>
    </source>
</evidence>
<dbReference type="EMBL" id="CAJOBC010020164">
    <property type="protein sequence ID" value="CAF4045234.1"/>
    <property type="molecule type" value="Genomic_DNA"/>
</dbReference>
<dbReference type="SUPFAM" id="SSF52266">
    <property type="entry name" value="SGNH hydrolase"/>
    <property type="match status" value="1"/>
</dbReference>
<dbReference type="EMBL" id="CAJNOK010005016">
    <property type="protein sequence ID" value="CAF0957558.1"/>
    <property type="molecule type" value="Genomic_DNA"/>
</dbReference>
<sequence>MGAAIPHLVLLGDSTLDNGFYVGKGNPAIIDQLKLKAKERGWNVTSVAVDGHSISHISTQLTRIPQDATHLFISIGGNDALSYMQLLRKSVQNVGEGLMLLSESNKQFEKDYAEMLKHVSECKIPTTTCTIYNPNFDNPEQQRMCETGLSVLNHVIITESIKRGIPVIDLKTIFNDPKDYANHIEPDVQGGSKIVENILYVIDHHRFDENICSIYAKGN</sequence>
<accession>A0A815B1X4</accession>
<gene>
    <name evidence="3" type="ORF">GPM918_LOCUS26761</name>
    <name evidence="2" type="ORF">OVA965_LOCUS12463</name>
    <name evidence="5" type="ORF">SRO942_LOCUS26970</name>
    <name evidence="4" type="ORF">TMI583_LOCUS12471</name>
</gene>
<dbReference type="InterPro" id="IPR013830">
    <property type="entry name" value="SGNH_hydro"/>
</dbReference>
<proteinExistence type="predicted"/>
<comment type="caution">
    <text evidence="3">The sequence shown here is derived from an EMBL/GenBank/DDBJ whole genome shotgun (WGS) entry which is preliminary data.</text>
</comment>
<reference evidence="3" key="1">
    <citation type="submission" date="2021-02" db="EMBL/GenBank/DDBJ databases">
        <authorList>
            <person name="Nowell W R."/>
        </authorList>
    </citation>
    <scope>NUCLEOTIDE SEQUENCE</scope>
</reference>
<evidence type="ECO:0000313" key="4">
    <source>
        <dbReference type="EMBL" id="CAF3730682.1"/>
    </source>
</evidence>
<dbReference type="Proteomes" id="UP000682733">
    <property type="component" value="Unassembled WGS sequence"/>
</dbReference>
<dbReference type="Pfam" id="PF13472">
    <property type="entry name" value="Lipase_GDSL_2"/>
    <property type="match status" value="1"/>
</dbReference>
<dbReference type="Proteomes" id="UP000677228">
    <property type="component" value="Unassembled WGS sequence"/>
</dbReference>
<dbReference type="Proteomes" id="UP000681722">
    <property type="component" value="Unassembled WGS sequence"/>
</dbReference>
<evidence type="ECO:0000313" key="6">
    <source>
        <dbReference type="Proteomes" id="UP000663829"/>
    </source>
</evidence>
<dbReference type="Proteomes" id="UP000663829">
    <property type="component" value="Unassembled WGS sequence"/>
</dbReference>
<dbReference type="AlphaFoldDB" id="A0A815B1X4"/>
<evidence type="ECO:0000259" key="1">
    <source>
        <dbReference type="Pfam" id="PF13472"/>
    </source>
</evidence>
<feature type="domain" description="SGNH hydrolase-type esterase" evidence="1">
    <location>
        <begin position="10"/>
        <end position="180"/>
    </location>
</feature>